<feature type="domain" description="DUF2264" evidence="1">
    <location>
        <begin position="20"/>
        <end position="385"/>
    </location>
</feature>
<dbReference type="EMBL" id="LVYI01000002">
    <property type="protein sequence ID" value="OAP62616.1"/>
    <property type="molecule type" value="Genomic_DNA"/>
</dbReference>
<keyword evidence="4" id="KW-1185">Reference proteome</keyword>
<dbReference type="OrthoDB" id="5150166at2759"/>
<dbReference type="InterPro" id="IPR049349">
    <property type="entry name" value="DUF2264_N"/>
</dbReference>
<feature type="domain" description="DUF2264" evidence="2">
    <location>
        <begin position="391"/>
        <end position="656"/>
    </location>
</feature>
<dbReference type="PANTHER" id="PTHR35339">
    <property type="entry name" value="LINALOOL DEHYDRATASE_ISOMERASE DOMAIN-CONTAINING PROTEIN"/>
    <property type="match status" value="1"/>
</dbReference>
<name>A0A178ZT62_9EURO</name>
<dbReference type="GeneID" id="30006013"/>
<organism evidence="3 4">
    <name type="scientific">Fonsecaea erecta</name>
    <dbReference type="NCBI Taxonomy" id="1367422"/>
    <lineage>
        <taxon>Eukaryota</taxon>
        <taxon>Fungi</taxon>
        <taxon>Dikarya</taxon>
        <taxon>Ascomycota</taxon>
        <taxon>Pezizomycotina</taxon>
        <taxon>Eurotiomycetes</taxon>
        <taxon>Chaetothyriomycetidae</taxon>
        <taxon>Chaetothyriales</taxon>
        <taxon>Herpotrichiellaceae</taxon>
        <taxon>Fonsecaea</taxon>
    </lineage>
</organism>
<evidence type="ECO:0000259" key="2">
    <source>
        <dbReference type="Pfam" id="PF20938"/>
    </source>
</evidence>
<evidence type="ECO:0000259" key="1">
    <source>
        <dbReference type="Pfam" id="PF10022"/>
    </source>
</evidence>
<dbReference type="InterPro" id="IPR016624">
    <property type="entry name" value="UCP014753"/>
</dbReference>
<dbReference type="Pfam" id="PF20938">
    <property type="entry name" value="DUF2264_C"/>
    <property type="match status" value="1"/>
</dbReference>
<dbReference type="Proteomes" id="UP000078343">
    <property type="component" value="Unassembled WGS sequence"/>
</dbReference>
<protein>
    <recommendedName>
        <fullName evidence="5">DUF2264 domain-containing protein</fullName>
    </recommendedName>
</protein>
<evidence type="ECO:0000313" key="3">
    <source>
        <dbReference type="EMBL" id="OAP62616.1"/>
    </source>
</evidence>
<dbReference type="Pfam" id="PF10022">
    <property type="entry name" value="DUF2264"/>
    <property type="match status" value="1"/>
</dbReference>
<dbReference type="PANTHER" id="PTHR35339:SF4">
    <property type="entry name" value="LINALOOL DEHYDRATASE_ISOMERASE DOMAIN-CONTAINING PROTEIN"/>
    <property type="match status" value="1"/>
</dbReference>
<accession>A0A178ZT62</accession>
<dbReference type="AlphaFoldDB" id="A0A178ZT62"/>
<gene>
    <name evidence="3" type="ORF">AYL99_01843</name>
</gene>
<dbReference type="RefSeq" id="XP_018695983.1">
    <property type="nucleotide sequence ID" value="XM_018833359.1"/>
</dbReference>
<comment type="caution">
    <text evidence="3">The sequence shown here is derived from an EMBL/GenBank/DDBJ whole genome shotgun (WGS) entry which is preliminary data.</text>
</comment>
<dbReference type="PIRSF" id="PIRSF014753">
    <property type="entry name" value="UCP014753"/>
    <property type="match status" value="1"/>
</dbReference>
<dbReference type="InterPro" id="IPR049237">
    <property type="entry name" value="DUF2264_C"/>
</dbReference>
<sequence>MAAGTSPSPFFTSLNSPLASRSDVVQACKSLLNPLLPFFSPGKTRLRLGATATRYDEAGAQLEGFTRPMWGLGALLASGESFEGSDFWLEGIRNGTNPDHPEFWGWSKDLDQRMVEMCPLGFALCVAPDHFWKPLNEKERENVRRWLDINKKEMPNTNWLWFRVFANLALMKNGAEYDAERLEADLDHLDTFHLSGGWSNDGPPDTLQMDYYSGSFAIQYLQLLYAKLNGDRDQKRAEVYRHRARMYAKDFLHYFDEQGKDTTFYADTALFLTVLGRAMTFGRSLTYRFAMAGFWAAVAFADLELEPPLSWGVVKGILLRNLGYWSQQKDILNGSGILTIGYGYPNQFISENYNSPGSTYWFMLSFAALALPESHGFWQCQEEPYPSDSIPQIVALMHPKHIMVRKGGHTFLLSSGQMCHYPMRAAESKYGKFAYSTAFGYSVPTGGYFVEAIGGDNVLAVSDDDGETWKVRRKPLNARLETMDDTPVLISEWRPWADINVETYLLPPTDAAPNWHLRVHHITTGRRALRTSEGAFALNGVSQKDERELQQMETDKTEGRQAHNSEAVAVTRGGAVGIVELHQREARAGRVLDEDANSNLMESRSVLPTLVMDIPANADVWMAAGVFALPSSVADYRQKWQQGWMRRPQIPDWLRSRMV</sequence>
<reference evidence="3 4" key="1">
    <citation type="submission" date="2016-04" db="EMBL/GenBank/DDBJ databases">
        <title>Draft genome of Fonsecaea erecta CBS 125763.</title>
        <authorList>
            <person name="Weiss V.A."/>
            <person name="Vicente V.A."/>
            <person name="Raittz R.T."/>
            <person name="Moreno L.F."/>
            <person name="De Souza E.M."/>
            <person name="Pedrosa F.O."/>
            <person name="Steffens M.B."/>
            <person name="Faoro H."/>
            <person name="Tadra-Sfeir M.Z."/>
            <person name="Najafzadeh M.J."/>
            <person name="Felipe M.S."/>
            <person name="Teixeira M."/>
            <person name="Sun J."/>
            <person name="Xi L."/>
            <person name="Gomes R."/>
            <person name="De Azevedo C.M."/>
            <person name="Salgado C.G."/>
            <person name="Da Silva M.B."/>
            <person name="Nascimento M.F."/>
            <person name="Queiroz-Telles F."/>
            <person name="Attili D.S."/>
            <person name="Gorbushina A."/>
        </authorList>
    </citation>
    <scope>NUCLEOTIDE SEQUENCE [LARGE SCALE GENOMIC DNA]</scope>
    <source>
        <strain evidence="3 4">CBS 125763</strain>
    </source>
</reference>
<evidence type="ECO:0008006" key="5">
    <source>
        <dbReference type="Google" id="ProtNLM"/>
    </source>
</evidence>
<evidence type="ECO:0000313" key="4">
    <source>
        <dbReference type="Proteomes" id="UP000078343"/>
    </source>
</evidence>
<proteinExistence type="predicted"/>